<reference evidence="7 8" key="1">
    <citation type="submission" date="2020-02" db="EMBL/GenBank/DDBJ databases">
        <title>Albibacoteraceae fam. nov., the first described family within the subdivision 4 Verrucomicrobia.</title>
        <authorList>
            <person name="Xi F."/>
        </authorList>
    </citation>
    <scope>NUCLEOTIDE SEQUENCE [LARGE SCALE GENOMIC DNA]</scope>
    <source>
        <strain evidence="7 8">CK1056</strain>
    </source>
</reference>
<evidence type="ECO:0000256" key="1">
    <source>
        <dbReference type="ARBA" id="ARBA00004651"/>
    </source>
</evidence>
<gene>
    <name evidence="7" type="ORF">G0Q06_12780</name>
</gene>
<keyword evidence="5 6" id="KW-0472">Membrane</keyword>
<keyword evidence="2" id="KW-1003">Cell membrane</keyword>
<dbReference type="RefSeq" id="WP_163966749.1">
    <property type="nucleotide sequence ID" value="NZ_JAAGNX010000003.1"/>
</dbReference>
<feature type="transmembrane region" description="Helical" evidence="6">
    <location>
        <begin position="53"/>
        <end position="74"/>
    </location>
</feature>
<evidence type="ECO:0000256" key="5">
    <source>
        <dbReference type="ARBA" id="ARBA00023136"/>
    </source>
</evidence>
<evidence type="ECO:0000313" key="7">
    <source>
        <dbReference type="EMBL" id="NDV63333.1"/>
    </source>
</evidence>
<protein>
    <submittedName>
        <fullName evidence="7">Cytochrome C oxidase subunit IV family protein</fullName>
    </submittedName>
</protein>
<evidence type="ECO:0000313" key="8">
    <source>
        <dbReference type="Proteomes" id="UP000478417"/>
    </source>
</evidence>
<accession>A0A6B2M3J9</accession>
<comment type="caution">
    <text evidence="7">The sequence shown here is derived from an EMBL/GenBank/DDBJ whole genome shotgun (WGS) entry which is preliminary data.</text>
</comment>
<sequence>MSHATTENPEPSFDPHLQEEHAKYFTFFNVAMAMILITAIEIVIIYLPVHKLLVFFSLGILSLVKFLAVIWWFMHLRWDRALCTILFMIGLFIATGTVTALLFLFEVDPAGSPL</sequence>
<dbReference type="Pfam" id="PF03626">
    <property type="entry name" value="COX4_pro"/>
    <property type="match status" value="1"/>
</dbReference>
<dbReference type="InterPro" id="IPR005171">
    <property type="entry name" value="Cyt_c_oxidase_su4_prok"/>
</dbReference>
<organism evidence="7 8">
    <name type="scientific">Oceanipulchritudo coccoides</name>
    <dbReference type="NCBI Taxonomy" id="2706888"/>
    <lineage>
        <taxon>Bacteria</taxon>
        <taxon>Pseudomonadati</taxon>
        <taxon>Verrucomicrobiota</taxon>
        <taxon>Opitutia</taxon>
        <taxon>Puniceicoccales</taxon>
        <taxon>Oceanipulchritudinaceae</taxon>
        <taxon>Oceanipulchritudo</taxon>
    </lineage>
</organism>
<dbReference type="Proteomes" id="UP000478417">
    <property type="component" value="Unassembled WGS sequence"/>
</dbReference>
<dbReference type="EMBL" id="JAAGNX010000003">
    <property type="protein sequence ID" value="NDV63333.1"/>
    <property type="molecule type" value="Genomic_DNA"/>
</dbReference>
<evidence type="ECO:0000256" key="3">
    <source>
        <dbReference type="ARBA" id="ARBA00022692"/>
    </source>
</evidence>
<evidence type="ECO:0000256" key="2">
    <source>
        <dbReference type="ARBA" id="ARBA00022475"/>
    </source>
</evidence>
<proteinExistence type="predicted"/>
<keyword evidence="4 6" id="KW-1133">Transmembrane helix</keyword>
<evidence type="ECO:0000256" key="6">
    <source>
        <dbReference type="SAM" id="Phobius"/>
    </source>
</evidence>
<keyword evidence="8" id="KW-1185">Reference proteome</keyword>
<evidence type="ECO:0000256" key="4">
    <source>
        <dbReference type="ARBA" id="ARBA00022989"/>
    </source>
</evidence>
<feature type="transmembrane region" description="Helical" evidence="6">
    <location>
        <begin position="24"/>
        <end position="47"/>
    </location>
</feature>
<dbReference type="GO" id="GO:0005886">
    <property type="term" value="C:plasma membrane"/>
    <property type="evidence" value="ECO:0007669"/>
    <property type="project" value="UniProtKB-SubCell"/>
</dbReference>
<feature type="transmembrane region" description="Helical" evidence="6">
    <location>
        <begin position="81"/>
        <end position="105"/>
    </location>
</feature>
<keyword evidence="3 6" id="KW-0812">Transmembrane</keyword>
<dbReference type="AlphaFoldDB" id="A0A6B2M3J9"/>
<comment type="subcellular location">
    <subcellularLocation>
        <location evidence="1">Cell membrane</location>
        <topology evidence="1">Multi-pass membrane protein</topology>
    </subcellularLocation>
</comment>
<name>A0A6B2M3J9_9BACT</name>